<name>A0A4U8TBT7_9HELI</name>
<dbReference type="Gene3D" id="3.40.50.1000">
    <property type="entry name" value="HAD superfamily/HAD-like"/>
    <property type="match status" value="1"/>
</dbReference>
<keyword evidence="5" id="KW-0378">Hydrolase</keyword>
<dbReference type="InterPro" id="IPR010023">
    <property type="entry name" value="KdsC_fam"/>
</dbReference>
<dbReference type="OrthoDB" id="9805604at2"/>
<comment type="cofactor">
    <cofactor evidence="1 7">
        <name>Mg(2+)</name>
        <dbReference type="ChEBI" id="CHEBI:18420"/>
    </cofactor>
</comment>
<proteinExistence type="inferred from homology"/>
<dbReference type="SFLD" id="SFLDG01138">
    <property type="entry name" value="C1.6.2:_Deoxy-d-mannose-octulo"/>
    <property type="match status" value="1"/>
</dbReference>
<sequence length="164" mass="18338">MIKLLVFDVDGTLSDGKVYYTQSGEEIKSFDIRDGLAISVWNRYLARPSAIITGRDSQIVRKRAAEVGIEHIFMGVENKAEVLRNLLAQLNLADSEVACIGDDLNDLGMFRICKKAYMPSNGAKALKKYAYKILKSRGGDGAVREMIEDVLKLNGDKKLEKYFL</sequence>
<dbReference type="NCBIfam" id="TIGR01670">
    <property type="entry name" value="KdsC-phosphatas"/>
    <property type="match status" value="1"/>
</dbReference>
<evidence type="ECO:0000256" key="1">
    <source>
        <dbReference type="ARBA" id="ARBA00001946"/>
    </source>
</evidence>
<keyword evidence="9" id="KW-1185">Reference proteome</keyword>
<evidence type="ECO:0000313" key="8">
    <source>
        <dbReference type="EMBL" id="TLD97253.1"/>
    </source>
</evidence>
<dbReference type="STRING" id="1677920.LS71_01350"/>
<evidence type="ECO:0000256" key="6">
    <source>
        <dbReference type="ARBA" id="ARBA00022842"/>
    </source>
</evidence>
<dbReference type="InterPro" id="IPR023214">
    <property type="entry name" value="HAD_sf"/>
</dbReference>
<evidence type="ECO:0000256" key="3">
    <source>
        <dbReference type="ARBA" id="ARBA00011881"/>
    </source>
</evidence>
<organism evidence="8 9">
    <name type="scientific">Helicobacter jaachi</name>
    <dbReference type="NCBI Taxonomy" id="1677920"/>
    <lineage>
        <taxon>Bacteria</taxon>
        <taxon>Pseudomonadati</taxon>
        <taxon>Campylobacterota</taxon>
        <taxon>Epsilonproteobacteria</taxon>
        <taxon>Campylobacterales</taxon>
        <taxon>Helicobacteraceae</taxon>
        <taxon>Helicobacter</taxon>
    </lineage>
</organism>
<dbReference type="Pfam" id="PF08282">
    <property type="entry name" value="Hydrolase_3"/>
    <property type="match status" value="1"/>
</dbReference>
<feature type="binding site" evidence="7">
    <location>
        <position position="10"/>
    </location>
    <ligand>
        <name>substrate</name>
    </ligand>
</feature>
<dbReference type="RefSeq" id="WP_034352601.1">
    <property type="nucleotide sequence ID" value="NZ_JRPR02000001.1"/>
</dbReference>
<evidence type="ECO:0000256" key="2">
    <source>
        <dbReference type="ARBA" id="ARBA00005893"/>
    </source>
</evidence>
<dbReference type="SFLD" id="SFLDS00003">
    <property type="entry name" value="Haloacid_Dehalogenase"/>
    <property type="match status" value="1"/>
</dbReference>
<keyword evidence="4 7" id="KW-0479">Metal-binding</keyword>
<dbReference type="FunFam" id="3.40.50.1000:FF:000029">
    <property type="entry name" value="3-deoxy-D-manno-octulosonate 8-phosphate phosphatase KdsC"/>
    <property type="match status" value="1"/>
</dbReference>
<dbReference type="InterPro" id="IPR036412">
    <property type="entry name" value="HAD-like_sf"/>
</dbReference>
<evidence type="ECO:0000256" key="5">
    <source>
        <dbReference type="ARBA" id="ARBA00022801"/>
    </source>
</evidence>
<dbReference type="PANTHER" id="PTHR21485">
    <property type="entry name" value="HAD SUPERFAMILY MEMBERS CMAS AND KDSC"/>
    <property type="match status" value="1"/>
</dbReference>
<dbReference type="PANTHER" id="PTHR21485:SF3">
    <property type="entry name" value="N-ACYLNEURAMINATE CYTIDYLYLTRANSFERASE"/>
    <property type="match status" value="1"/>
</dbReference>
<evidence type="ECO:0000256" key="4">
    <source>
        <dbReference type="ARBA" id="ARBA00022723"/>
    </source>
</evidence>
<dbReference type="GO" id="GO:0046872">
    <property type="term" value="F:metal ion binding"/>
    <property type="evidence" value="ECO:0007669"/>
    <property type="project" value="UniProtKB-KW"/>
</dbReference>
<comment type="caution">
    <text evidence="8">The sequence shown here is derived from an EMBL/GenBank/DDBJ whole genome shotgun (WGS) entry which is preliminary data.</text>
</comment>
<feature type="binding site" evidence="7">
    <location>
        <position position="102"/>
    </location>
    <ligand>
        <name>Mg(2+)</name>
        <dbReference type="ChEBI" id="CHEBI:18420"/>
    </ligand>
</feature>
<accession>A0A4U8TBT7</accession>
<dbReference type="InterPro" id="IPR050793">
    <property type="entry name" value="CMP-NeuNAc_synthase"/>
</dbReference>
<feature type="binding site" evidence="7">
    <location>
        <position position="8"/>
    </location>
    <ligand>
        <name>Mg(2+)</name>
        <dbReference type="ChEBI" id="CHEBI:18420"/>
    </ligand>
</feature>
<protein>
    <submittedName>
        <fullName evidence="8">3-deoxy-D-manno-octulosonate 8-phosphate phosphatase</fullName>
    </submittedName>
</protein>
<gene>
    <name evidence="8" type="ORF">LS71_000370</name>
</gene>
<dbReference type="GO" id="GO:0008781">
    <property type="term" value="F:N-acylneuraminate cytidylyltransferase activity"/>
    <property type="evidence" value="ECO:0007669"/>
    <property type="project" value="TreeGrafter"/>
</dbReference>
<comment type="similarity">
    <text evidence="2">Belongs to the KdsC family.</text>
</comment>
<evidence type="ECO:0000256" key="7">
    <source>
        <dbReference type="PIRSR" id="PIRSR006118-2"/>
    </source>
</evidence>
<dbReference type="Proteomes" id="UP000029733">
    <property type="component" value="Unassembled WGS sequence"/>
</dbReference>
<comment type="subunit">
    <text evidence="3">Homotetramer.</text>
</comment>
<dbReference type="EMBL" id="JRPR02000001">
    <property type="protein sequence ID" value="TLD97253.1"/>
    <property type="molecule type" value="Genomic_DNA"/>
</dbReference>
<dbReference type="PIRSF" id="PIRSF006118">
    <property type="entry name" value="KDO8-P_Ptase"/>
    <property type="match status" value="1"/>
</dbReference>
<dbReference type="GO" id="GO:0016788">
    <property type="term" value="F:hydrolase activity, acting on ester bonds"/>
    <property type="evidence" value="ECO:0007669"/>
    <property type="project" value="InterPro"/>
</dbReference>
<dbReference type="SUPFAM" id="SSF56784">
    <property type="entry name" value="HAD-like"/>
    <property type="match status" value="1"/>
</dbReference>
<reference evidence="8 9" key="1">
    <citation type="journal article" date="2014" name="Genome Announc.">
        <title>Draft genome sequences of eight enterohepatic helicobacter species isolated from both laboratory and wild rodents.</title>
        <authorList>
            <person name="Sheh A."/>
            <person name="Shen Z."/>
            <person name="Fox J.G."/>
        </authorList>
    </citation>
    <scope>NUCLEOTIDE SEQUENCE [LARGE SCALE GENOMIC DNA]</scope>
    <source>
        <strain evidence="8 9">MIT 09-6949</strain>
    </source>
</reference>
<dbReference type="SFLD" id="SFLDG01136">
    <property type="entry name" value="C1.6:_Phosphoserine_Phosphatas"/>
    <property type="match status" value="1"/>
</dbReference>
<evidence type="ECO:0000313" key="9">
    <source>
        <dbReference type="Proteomes" id="UP000029733"/>
    </source>
</evidence>
<keyword evidence="6 7" id="KW-0460">Magnesium</keyword>
<dbReference type="AlphaFoldDB" id="A0A4U8TBT7"/>